<dbReference type="AlphaFoldDB" id="A0A2Z6PUI1"/>
<keyword evidence="2" id="KW-1185">Reference proteome</keyword>
<protein>
    <submittedName>
        <fullName evidence="1">Uncharacterized protein</fullName>
    </submittedName>
</protein>
<reference evidence="2" key="1">
    <citation type="journal article" date="2017" name="Front. Plant Sci.">
        <title>Climate Clever Clovers: New Paradigm to Reduce the Environmental Footprint of Ruminants by Breeding Low Methanogenic Forages Utilizing Haplotype Variation.</title>
        <authorList>
            <person name="Kaur P."/>
            <person name="Appels R."/>
            <person name="Bayer P.E."/>
            <person name="Keeble-Gagnere G."/>
            <person name="Wang J."/>
            <person name="Hirakawa H."/>
            <person name="Shirasawa K."/>
            <person name="Vercoe P."/>
            <person name="Stefanova K."/>
            <person name="Durmic Z."/>
            <person name="Nichols P."/>
            <person name="Revell C."/>
            <person name="Isobe S.N."/>
            <person name="Edwards D."/>
            <person name="Erskine W."/>
        </authorList>
    </citation>
    <scope>NUCLEOTIDE SEQUENCE [LARGE SCALE GENOMIC DNA]</scope>
    <source>
        <strain evidence="2">cv. Daliak</strain>
    </source>
</reference>
<proteinExistence type="predicted"/>
<organism evidence="1 2">
    <name type="scientific">Trifolium subterraneum</name>
    <name type="common">Subterranean clover</name>
    <dbReference type="NCBI Taxonomy" id="3900"/>
    <lineage>
        <taxon>Eukaryota</taxon>
        <taxon>Viridiplantae</taxon>
        <taxon>Streptophyta</taxon>
        <taxon>Embryophyta</taxon>
        <taxon>Tracheophyta</taxon>
        <taxon>Spermatophyta</taxon>
        <taxon>Magnoliopsida</taxon>
        <taxon>eudicotyledons</taxon>
        <taxon>Gunneridae</taxon>
        <taxon>Pentapetalae</taxon>
        <taxon>rosids</taxon>
        <taxon>fabids</taxon>
        <taxon>Fabales</taxon>
        <taxon>Fabaceae</taxon>
        <taxon>Papilionoideae</taxon>
        <taxon>50 kb inversion clade</taxon>
        <taxon>NPAAA clade</taxon>
        <taxon>Hologalegina</taxon>
        <taxon>IRL clade</taxon>
        <taxon>Trifolieae</taxon>
        <taxon>Trifolium</taxon>
    </lineage>
</organism>
<accession>A0A2Z6PUI1</accession>
<evidence type="ECO:0000313" key="1">
    <source>
        <dbReference type="EMBL" id="GAU50737.1"/>
    </source>
</evidence>
<dbReference type="EMBL" id="DF974856">
    <property type="protein sequence ID" value="GAU50737.1"/>
    <property type="molecule type" value="Genomic_DNA"/>
</dbReference>
<evidence type="ECO:0000313" key="2">
    <source>
        <dbReference type="Proteomes" id="UP000242715"/>
    </source>
</evidence>
<name>A0A2Z6PUI1_TRISU</name>
<dbReference type="Proteomes" id="UP000242715">
    <property type="component" value="Unassembled WGS sequence"/>
</dbReference>
<gene>
    <name evidence="1" type="ORF">TSUD_28800</name>
</gene>
<sequence>MFYSKFSSKIQTFKLYHHIQTFSSKIETLSMVKITLIDVERDEGGDTSEKIATDDPEVEEVADTSKKIV</sequence>